<proteinExistence type="predicted"/>
<dbReference type="Proteomes" id="UP000199315">
    <property type="component" value="Unassembled WGS sequence"/>
</dbReference>
<evidence type="ECO:0000313" key="2">
    <source>
        <dbReference type="Proteomes" id="UP000199315"/>
    </source>
</evidence>
<accession>A0A1D3TUL8</accession>
<reference evidence="1 2" key="1">
    <citation type="submission" date="2016-09" db="EMBL/GenBank/DDBJ databases">
        <authorList>
            <person name="Capua I."/>
            <person name="De Benedictis P."/>
            <person name="Joannis T."/>
            <person name="Lombin L.H."/>
            <person name="Cattoli G."/>
        </authorList>
    </citation>
    <scope>NUCLEOTIDE SEQUENCE [LARGE SCALE GENOMIC DNA]</scope>
    <source>
        <strain evidence="1 2">GluBS11</strain>
    </source>
</reference>
<evidence type="ECO:0000313" key="1">
    <source>
        <dbReference type="EMBL" id="SCP97773.1"/>
    </source>
</evidence>
<name>A0A1D3TUL8_9FIRM</name>
<dbReference type="EMBL" id="FMKA01000013">
    <property type="protein sequence ID" value="SCP97773.1"/>
    <property type="molecule type" value="Genomic_DNA"/>
</dbReference>
<dbReference type="STRING" id="1619234.SAMN05421730_101378"/>
<sequence length="300" mass="35644">MGYDLKEGFYDKRTLSNDEMWKTVNWLFSTHSVNETSYKFLFFKAIIDSFNKIDEYGRISLGVLFLRIIELSWNIILKYGIRQKAITIDKKECVLEQILHEYSMISLNGNYISWDEIAQCDRDKICNTVKSKCKRYVVGALFDDMNGLFYSFNKKEEWIEPNPIMVEFINEHKSIVENLNYYKWAKFYSKVNVADVERNLSFLLENGFARRNESIYRAMLAYEFERLVDNMKTLDLSNTIEVLLTFENQNKCALDNELADTTEAEYEDEMYDSFDKMREYLKDPILLINNMKKKKIQNLG</sequence>
<gene>
    <name evidence="1" type="ORF">SAMN05421730_101378</name>
</gene>
<dbReference type="RefSeq" id="WP_091234211.1">
    <property type="nucleotide sequence ID" value="NZ_FMKA01000013.1"/>
</dbReference>
<dbReference type="OrthoDB" id="489287at2"/>
<dbReference type="AlphaFoldDB" id="A0A1D3TUL8"/>
<organism evidence="1 2">
    <name type="scientific">Anaerobium acetethylicum</name>
    <dbReference type="NCBI Taxonomy" id="1619234"/>
    <lineage>
        <taxon>Bacteria</taxon>
        <taxon>Bacillati</taxon>
        <taxon>Bacillota</taxon>
        <taxon>Clostridia</taxon>
        <taxon>Lachnospirales</taxon>
        <taxon>Lachnospiraceae</taxon>
        <taxon>Anaerobium</taxon>
    </lineage>
</organism>
<protein>
    <submittedName>
        <fullName evidence="1">Uncharacterized protein</fullName>
    </submittedName>
</protein>
<keyword evidence="2" id="KW-1185">Reference proteome</keyword>